<dbReference type="InterPro" id="IPR036873">
    <property type="entry name" value="Rhodanese-like_dom_sf"/>
</dbReference>
<dbReference type="EMBL" id="LQCK02000012">
    <property type="protein sequence ID" value="KZB95436.1"/>
    <property type="molecule type" value="Genomic_DNA"/>
</dbReference>
<evidence type="ECO:0000259" key="1">
    <source>
        <dbReference type="Pfam" id="PF04273"/>
    </source>
</evidence>
<dbReference type="InterPro" id="IPR029021">
    <property type="entry name" value="Prot-tyrosine_phosphatase-like"/>
</dbReference>
<dbReference type="Pfam" id="PF04273">
    <property type="entry name" value="BLH_phosphatase"/>
    <property type="match status" value="1"/>
</dbReference>
<sequence length="144" mass="14755">MADIRTINESISVAPQISPEDMAAIKAAGFVGIVNNRPDEEEAGQPAGEAIRAAAEAAGLTYVAIPITHAGFSHPQIDAMTQALVGADGPVLAYCRSGTRSCNLWALAAAKAGRNPELLVAQARVAGYDLSGMRPTLDALAGGQ</sequence>
<keyword evidence="3" id="KW-1185">Reference proteome</keyword>
<feature type="domain" description="Beta-lactamase hydrolase-like protein phosphatase-like" evidence="1">
    <location>
        <begin position="3"/>
        <end position="111"/>
    </location>
</feature>
<protein>
    <submittedName>
        <fullName evidence="2">TIGR01244 family protein</fullName>
    </submittedName>
</protein>
<dbReference type="KEGG" id="smy:BJP26_02880"/>
<gene>
    <name evidence="2" type="ORF">AVM11_03950</name>
</gene>
<proteinExistence type="predicted"/>
<organism evidence="2 3">
    <name type="scientific">Sphingomonas melonis TY</name>
    <dbReference type="NCBI Taxonomy" id="621456"/>
    <lineage>
        <taxon>Bacteria</taxon>
        <taxon>Pseudomonadati</taxon>
        <taxon>Pseudomonadota</taxon>
        <taxon>Alphaproteobacteria</taxon>
        <taxon>Sphingomonadales</taxon>
        <taxon>Sphingomonadaceae</taxon>
        <taxon>Sphingomonas</taxon>
    </lineage>
</organism>
<name>A0A175Y502_9SPHN</name>
<dbReference type="Gene3D" id="3.90.190.10">
    <property type="entry name" value="Protein tyrosine phosphatase superfamily"/>
    <property type="match status" value="1"/>
</dbReference>
<dbReference type="AlphaFoldDB" id="A0A175Y502"/>
<dbReference type="NCBIfam" id="TIGR01244">
    <property type="entry name" value="TIGR01244 family sulfur transferase"/>
    <property type="match status" value="1"/>
</dbReference>
<dbReference type="OrthoDB" id="9805710at2"/>
<accession>A0A175Y502</accession>
<dbReference type="InterPro" id="IPR005939">
    <property type="entry name" value="BLH_phosphatase-like"/>
</dbReference>
<reference evidence="2" key="1">
    <citation type="submission" date="2016-03" db="EMBL/GenBank/DDBJ databases">
        <title>Sphingomonas melonis TY, whole genome shotgun sequencing.</title>
        <authorList>
            <person name="Wang H."/>
            <person name="Zhu P."/>
        </authorList>
    </citation>
    <scope>NUCLEOTIDE SEQUENCE [LARGE SCALE GENOMIC DNA]</scope>
    <source>
        <strain evidence="2">TY</strain>
    </source>
</reference>
<dbReference type="RefSeq" id="WP_017980467.1">
    <property type="nucleotide sequence ID" value="NZ_CP017578.1"/>
</dbReference>
<dbReference type="STRING" id="621456.BJP26_02880"/>
<evidence type="ECO:0000313" key="2">
    <source>
        <dbReference type="EMBL" id="KZB95436.1"/>
    </source>
</evidence>
<comment type="caution">
    <text evidence="2">The sequence shown here is derived from an EMBL/GenBank/DDBJ whole genome shotgun (WGS) entry which is preliminary data.</text>
</comment>
<dbReference type="GO" id="GO:0016787">
    <property type="term" value="F:hydrolase activity"/>
    <property type="evidence" value="ECO:0007669"/>
    <property type="project" value="InterPro"/>
</dbReference>
<dbReference type="Proteomes" id="UP000078460">
    <property type="component" value="Unassembled WGS sequence"/>
</dbReference>
<dbReference type="SUPFAM" id="SSF52821">
    <property type="entry name" value="Rhodanese/Cell cycle control phosphatase"/>
    <property type="match status" value="1"/>
</dbReference>
<evidence type="ECO:0000313" key="3">
    <source>
        <dbReference type="Proteomes" id="UP000078460"/>
    </source>
</evidence>
<dbReference type="GeneID" id="93797115"/>